<proteinExistence type="inferred from homology"/>
<organism evidence="10 11">
    <name type="scientific">Caenorhabditis tropicalis</name>
    <dbReference type="NCBI Taxonomy" id="1561998"/>
    <lineage>
        <taxon>Eukaryota</taxon>
        <taxon>Metazoa</taxon>
        <taxon>Ecdysozoa</taxon>
        <taxon>Nematoda</taxon>
        <taxon>Chromadorea</taxon>
        <taxon>Rhabditida</taxon>
        <taxon>Rhabditina</taxon>
        <taxon>Rhabditomorpha</taxon>
        <taxon>Rhabditoidea</taxon>
        <taxon>Rhabditidae</taxon>
        <taxon>Peloderinae</taxon>
        <taxon>Caenorhabditis</taxon>
    </lineage>
</organism>
<dbReference type="PANTHER" id="PTHR11304:SF41">
    <property type="entry name" value="EPHRIN RBD DOMAIN-CONTAINING PROTEIN"/>
    <property type="match status" value="1"/>
</dbReference>
<dbReference type="InterPro" id="IPR008972">
    <property type="entry name" value="Cupredoxin"/>
</dbReference>
<sequence>MNEILAIALLFTVYITVENREFHDVIWNSNYFNEVYRHTSLKVRLGDQLTIICPKSWHKDFHYEYAQLYWVSEEGWSNCWQHKPRWVGVCVDERATTTIKLTFRSVNPIPGGMEFHVGKTYYIISTSDGDLENIERRAGGLCESKRMKLSITVHGEQIQYNNTDPSKRNGMDNVHYEVQEYQQQLGMLFSK</sequence>
<keyword evidence="4" id="KW-1015">Disulfide bond</keyword>
<evidence type="ECO:0000256" key="1">
    <source>
        <dbReference type="ARBA" id="ARBA00004370"/>
    </source>
</evidence>
<dbReference type="PANTHER" id="PTHR11304">
    <property type="entry name" value="EPHRIN"/>
    <property type="match status" value="1"/>
</dbReference>
<dbReference type="InterPro" id="IPR031328">
    <property type="entry name" value="Ephrin"/>
</dbReference>
<comment type="subcellular location">
    <subcellularLocation>
        <location evidence="1">Membrane</location>
    </subcellularLocation>
</comment>
<evidence type="ECO:0000256" key="6">
    <source>
        <dbReference type="PROSITE-ProRule" id="PRU00884"/>
    </source>
</evidence>
<evidence type="ECO:0000256" key="3">
    <source>
        <dbReference type="ARBA" id="ARBA00023136"/>
    </source>
</evidence>
<protein>
    <submittedName>
        <fullName evidence="11">Ephrin RBD domain-containing protein</fullName>
    </submittedName>
</protein>
<dbReference type="GO" id="GO:0048013">
    <property type="term" value="P:ephrin receptor signaling pathway"/>
    <property type="evidence" value="ECO:0007669"/>
    <property type="project" value="TreeGrafter"/>
</dbReference>
<dbReference type="WBParaSite" id="Csp11.Scaffold527.g3108.t1">
    <property type="protein sequence ID" value="Csp11.Scaffold527.g3108.t1"/>
    <property type="gene ID" value="Csp11.Scaffold527.g3108"/>
</dbReference>
<keyword evidence="2 8" id="KW-0732">Signal</keyword>
<dbReference type="STRING" id="1561998.A0A1I7T7A4"/>
<keyword evidence="5" id="KW-0325">Glycoprotein</keyword>
<comment type="similarity">
    <text evidence="6 7">Belongs to the ephrin family.</text>
</comment>
<dbReference type="AlphaFoldDB" id="A0A1I7T7A4"/>
<dbReference type="GO" id="GO:0007411">
    <property type="term" value="P:axon guidance"/>
    <property type="evidence" value="ECO:0007669"/>
    <property type="project" value="TreeGrafter"/>
</dbReference>
<keyword evidence="10" id="KW-1185">Reference proteome</keyword>
<evidence type="ECO:0000313" key="10">
    <source>
        <dbReference type="Proteomes" id="UP000095282"/>
    </source>
</evidence>
<dbReference type="CDD" id="cd02675">
    <property type="entry name" value="Ephrin_ectodomain"/>
    <property type="match status" value="1"/>
</dbReference>
<feature type="signal peptide" evidence="8">
    <location>
        <begin position="1"/>
        <end position="19"/>
    </location>
</feature>
<dbReference type="Proteomes" id="UP000095282">
    <property type="component" value="Unplaced"/>
</dbReference>
<reference evidence="11" key="1">
    <citation type="submission" date="2016-11" db="UniProtKB">
        <authorList>
            <consortium name="WormBaseParasite"/>
        </authorList>
    </citation>
    <scope>IDENTIFICATION</scope>
</reference>
<dbReference type="Gene3D" id="2.60.40.420">
    <property type="entry name" value="Cupredoxins - blue copper proteins"/>
    <property type="match status" value="1"/>
</dbReference>
<evidence type="ECO:0000256" key="7">
    <source>
        <dbReference type="RuleBase" id="RU004375"/>
    </source>
</evidence>
<name>A0A1I7T7A4_9PELO</name>
<feature type="chain" id="PRO_5009307148" evidence="8">
    <location>
        <begin position="20"/>
        <end position="191"/>
    </location>
</feature>
<dbReference type="SUPFAM" id="SSF49503">
    <property type="entry name" value="Cupredoxins"/>
    <property type="match status" value="1"/>
</dbReference>
<dbReference type="GO" id="GO:0046875">
    <property type="term" value="F:ephrin receptor binding"/>
    <property type="evidence" value="ECO:0007669"/>
    <property type="project" value="TreeGrafter"/>
</dbReference>
<evidence type="ECO:0000256" key="4">
    <source>
        <dbReference type="ARBA" id="ARBA00023157"/>
    </source>
</evidence>
<evidence type="ECO:0000313" key="11">
    <source>
        <dbReference type="WBParaSite" id="Csp11.Scaffold527.g3108.t1"/>
    </source>
</evidence>
<dbReference type="InterPro" id="IPR001799">
    <property type="entry name" value="Ephrin_RBD"/>
</dbReference>
<dbReference type="GO" id="GO:0005886">
    <property type="term" value="C:plasma membrane"/>
    <property type="evidence" value="ECO:0007669"/>
    <property type="project" value="TreeGrafter"/>
</dbReference>
<accession>A0A1I7T7A4</accession>
<evidence type="ECO:0000259" key="9">
    <source>
        <dbReference type="PROSITE" id="PS51551"/>
    </source>
</evidence>
<keyword evidence="3 7" id="KW-0472">Membrane</keyword>
<evidence type="ECO:0000256" key="2">
    <source>
        <dbReference type="ARBA" id="ARBA00022729"/>
    </source>
</evidence>
<evidence type="ECO:0000256" key="5">
    <source>
        <dbReference type="ARBA" id="ARBA00023180"/>
    </source>
</evidence>
<dbReference type="PRINTS" id="PR01347">
    <property type="entry name" value="EPHRIN"/>
</dbReference>
<dbReference type="eggNOG" id="KOG3858">
    <property type="taxonomic scope" value="Eukaryota"/>
</dbReference>
<feature type="domain" description="Ephrin RBD" evidence="9">
    <location>
        <begin position="20"/>
        <end position="153"/>
    </location>
</feature>
<evidence type="ECO:0000256" key="8">
    <source>
        <dbReference type="SAM" id="SignalP"/>
    </source>
</evidence>
<comment type="caution">
    <text evidence="6">Lacks conserved residue(s) required for the propagation of feature annotation.</text>
</comment>
<dbReference type="PROSITE" id="PS51551">
    <property type="entry name" value="EPHRIN_RBD_2"/>
    <property type="match status" value="1"/>
</dbReference>
<dbReference type="Pfam" id="PF00812">
    <property type="entry name" value="Ephrin"/>
    <property type="match status" value="1"/>
</dbReference>